<keyword evidence="2" id="KW-1133">Transmembrane helix</keyword>
<keyword evidence="2" id="KW-0472">Membrane</keyword>
<keyword evidence="2" id="KW-0812">Transmembrane</keyword>
<dbReference type="Proteomes" id="UP000076004">
    <property type="component" value="Chromosome 7"/>
</dbReference>
<gene>
    <name evidence="3" type="ORF">PGSY75_0726100</name>
</gene>
<dbReference type="VEuPathDB" id="PlasmoDB:PGABG01_0723700"/>
<accession>A0A151LQ74</accession>
<organism evidence="3 4">
    <name type="scientific">Plasmodium gaboni</name>
    <dbReference type="NCBI Taxonomy" id="647221"/>
    <lineage>
        <taxon>Eukaryota</taxon>
        <taxon>Sar</taxon>
        <taxon>Alveolata</taxon>
        <taxon>Apicomplexa</taxon>
        <taxon>Aconoidasida</taxon>
        <taxon>Haemosporida</taxon>
        <taxon>Plasmodiidae</taxon>
        <taxon>Plasmodium</taxon>
        <taxon>Plasmodium (Laverania)</taxon>
    </lineage>
</organism>
<evidence type="ECO:0000313" key="3">
    <source>
        <dbReference type="EMBL" id="KYO01393.1"/>
    </source>
</evidence>
<evidence type="ECO:0000256" key="1">
    <source>
        <dbReference type="SAM" id="MobiDB-lite"/>
    </source>
</evidence>
<reference evidence="3 4" key="1">
    <citation type="journal article" date="2016" name="Nat. Commun.">
        <title>Genomes of cryptic chimpanzee Plasmodium species reveal key evolutionary events leading to human malaria.</title>
        <authorList>
            <person name="Sundararaman S.A."/>
            <person name="Plenderleith L.J."/>
            <person name="Liu W."/>
            <person name="Loy D.E."/>
            <person name="Learn G.H."/>
            <person name="Li Y."/>
            <person name="Shaw K.S."/>
            <person name="Ayouba A."/>
            <person name="Peeters M."/>
            <person name="Speede S."/>
            <person name="Shaw G.M."/>
            <person name="Bushman F.D."/>
            <person name="Brisson D."/>
            <person name="Rayner J.C."/>
            <person name="Sharp P.M."/>
            <person name="Hahn B.H."/>
        </authorList>
    </citation>
    <scope>NUCLEOTIDE SEQUENCE [LARGE SCALE GENOMIC DNA]</scope>
    <source>
        <strain evidence="3 4">SY75</strain>
    </source>
</reference>
<dbReference type="VEuPathDB" id="PlasmoDB:PGSY75_0726100"/>
<dbReference type="KEGG" id="pgab:PGSY75_0726100"/>
<feature type="transmembrane region" description="Helical" evidence="2">
    <location>
        <begin position="721"/>
        <end position="744"/>
    </location>
</feature>
<comment type="caution">
    <text evidence="3">The sequence shown here is derived from an EMBL/GenBank/DDBJ whole genome shotgun (WGS) entry which is preliminary data.</text>
</comment>
<dbReference type="RefSeq" id="XP_018642597.1">
    <property type="nucleotide sequence ID" value="XM_018785096.1"/>
</dbReference>
<sequence>MVNKHDLVQKSNNIYFSNNENIIDRKNKNNLFNIKIRKCNTKKNNWAFLFLLISLSCVILLFYIYEAPFINIDHSSTSYCKQSRSLYESEILHQESYHNDLLQYKNPHKNIQQKVSDGTFHKNDLLKNDSNHTYVNDILGHVKNKADNINNTNDKLKNKKFEPPTDIYSNVEKKIKKENLEGHKNSLKNPHSKYDELSKNKKIEKIEKIENNLKEKINQSDDTFYFYDNFNIDKGSKNVTTSNKIDNHNNTNDNDNILLKEEKKTYYDYFPLKRFSSEEELEIYLKKNGLSQDHFDRYLQRHFISEEQNNKKYNVNNYDDANYDNDNYDIDDDLSKHNVYTYYNNNRSEENFYNYLNENGLTEEHFHQELLKRSVSENDLNNDLIVEQSLSLPKREVSIDSILEHTLYKGKDTYKYLLSNSKTGRNYSNTSSISAFSKSSRNVSNASSISAFSKISRNVSNASSISAFSKSSRNVSNASSLSSLNEDDEHDDFKTYLLKNNITEEHFHQELLKYNGGIKQDKKKNKKNKKNKNKKKKFYVNDDDDNNLSNNFEFEQYKNFLNTDNNIYEEALLNSLMKFVFDDENYLKGKFLRGYLLKEVILKSDSEEIQNALDFLRIDIVEAELMTLSQFIYEYEDRNEQIKTLLEIFVEDLDEQDKLDICKNMIQYMKCNDMDIEAIYESLLDREFKIPKRVKMILNLKAGMVFGAAVISLILFCCSFIPAAGGVIVGLGYILFGWYISSCLKAQKKWTRQR</sequence>
<evidence type="ECO:0000256" key="2">
    <source>
        <dbReference type="SAM" id="Phobius"/>
    </source>
</evidence>
<dbReference type="AlphaFoldDB" id="A0A151LQ74"/>
<name>A0A151LQ74_9APIC</name>
<feature type="region of interest" description="Disordered" evidence="1">
    <location>
        <begin position="518"/>
        <end position="540"/>
    </location>
</feature>
<protein>
    <submittedName>
        <fullName evidence="3">Putative exported protein</fullName>
    </submittedName>
</protein>
<evidence type="ECO:0000313" key="4">
    <source>
        <dbReference type="Proteomes" id="UP000076004"/>
    </source>
</evidence>
<dbReference type="GeneID" id="29775714"/>
<dbReference type="EMBL" id="LVLB01000008">
    <property type="protein sequence ID" value="KYO01393.1"/>
    <property type="molecule type" value="Genomic_DNA"/>
</dbReference>
<proteinExistence type="predicted"/>
<feature type="compositionally biased region" description="Basic residues" evidence="1">
    <location>
        <begin position="521"/>
        <end position="538"/>
    </location>
</feature>
<feature type="transmembrane region" description="Helical" evidence="2">
    <location>
        <begin position="46"/>
        <end position="65"/>
    </location>
</feature>